<dbReference type="Pfam" id="PF07298">
    <property type="entry name" value="NnrU"/>
    <property type="match status" value="1"/>
</dbReference>
<evidence type="ECO:0000259" key="6">
    <source>
        <dbReference type="Pfam" id="PF07298"/>
    </source>
</evidence>
<gene>
    <name evidence="7" type="ORF">IF202_09660</name>
</gene>
<proteinExistence type="predicted"/>
<evidence type="ECO:0000256" key="2">
    <source>
        <dbReference type="ARBA" id="ARBA00022692"/>
    </source>
</evidence>
<reference evidence="7 8" key="1">
    <citation type="submission" date="2020-09" db="EMBL/GenBank/DDBJ databases">
        <title>Marinomonas sp. nov., isolated from the cysticercosis algae of Qingdao, China.</title>
        <authorList>
            <person name="Sun X."/>
        </authorList>
    </citation>
    <scope>NUCLEOTIDE SEQUENCE [LARGE SCALE GENOMIC DNA]</scope>
    <source>
        <strain evidence="7 8">SM2066</strain>
    </source>
</reference>
<organism evidence="7 8">
    <name type="scientific">Marinomonas colpomeniae</name>
    <dbReference type="NCBI Taxonomy" id="2774408"/>
    <lineage>
        <taxon>Bacteria</taxon>
        <taxon>Pseudomonadati</taxon>
        <taxon>Pseudomonadota</taxon>
        <taxon>Gammaproteobacteria</taxon>
        <taxon>Oceanospirillales</taxon>
        <taxon>Oceanospirillaceae</taxon>
        <taxon>Marinomonas</taxon>
    </lineage>
</organism>
<dbReference type="Proteomes" id="UP000604161">
    <property type="component" value="Unassembled WGS sequence"/>
</dbReference>
<keyword evidence="8" id="KW-1185">Reference proteome</keyword>
<protein>
    <submittedName>
        <fullName evidence="7">NnrU family protein</fullName>
    </submittedName>
</protein>
<evidence type="ECO:0000256" key="4">
    <source>
        <dbReference type="ARBA" id="ARBA00023136"/>
    </source>
</evidence>
<evidence type="ECO:0000313" key="7">
    <source>
        <dbReference type="EMBL" id="MBD5771315.1"/>
    </source>
</evidence>
<name>A0ABR8NZ38_9GAMM</name>
<feature type="transmembrane region" description="Helical" evidence="5">
    <location>
        <begin position="127"/>
        <end position="144"/>
    </location>
</feature>
<feature type="domain" description="NnrU" evidence="6">
    <location>
        <begin position="3"/>
        <end position="190"/>
    </location>
</feature>
<accession>A0ABR8NZ38</accession>
<comment type="subcellular location">
    <subcellularLocation>
        <location evidence="1">Membrane</location>
        <topology evidence="1">Multi-pass membrane protein</topology>
    </subcellularLocation>
</comment>
<evidence type="ECO:0000256" key="5">
    <source>
        <dbReference type="SAM" id="Phobius"/>
    </source>
</evidence>
<evidence type="ECO:0000313" key="8">
    <source>
        <dbReference type="Proteomes" id="UP000604161"/>
    </source>
</evidence>
<feature type="transmembrane region" description="Helical" evidence="5">
    <location>
        <begin position="40"/>
        <end position="59"/>
    </location>
</feature>
<dbReference type="RefSeq" id="WP_191594707.1">
    <property type="nucleotide sequence ID" value="NZ_JACYFC010000003.1"/>
</dbReference>
<dbReference type="EMBL" id="JACYFC010000003">
    <property type="protein sequence ID" value="MBD5771315.1"/>
    <property type="molecule type" value="Genomic_DNA"/>
</dbReference>
<evidence type="ECO:0000256" key="1">
    <source>
        <dbReference type="ARBA" id="ARBA00004141"/>
    </source>
</evidence>
<comment type="caution">
    <text evidence="7">The sequence shown here is derived from an EMBL/GenBank/DDBJ whole genome shotgun (WGS) entry which is preliminary data.</text>
</comment>
<feature type="transmembrane region" description="Helical" evidence="5">
    <location>
        <begin position="164"/>
        <end position="186"/>
    </location>
</feature>
<evidence type="ECO:0000256" key="3">
    <source>
        <dbReference type="ARBA" id="ARBA00022989"/>
    </source>
</evidence>
<sequence length="192" mass="21816">MLILVVGLAIFFAVHCVRLFIPDWRKMVVTKAGLMSWRVRFGMLSLLSIGFIFMGYGQARLAPVWLWFPPVFMPHITSLIMFVALFFFCSAVVPKTTLRRVTGYPLYLAVKLWAFAHLLSNGNLADVLLFGSFLIWAIASYAVFRRRDRKAGVKAEESNIRFDLIALGFTFVSWFAIVLFFHKAVIGVSPLV</sequence>
<dbReference type="InterPro" id="IPR009915">
    <property type="entry name" value="NnrU_dom"/>
</dbReference>
<keyword evidence="4 5" id="KW-0472">Membrane</keyword>
<keyword evidence="3 5" id="KW-1133">Transmembrane helix</keyword>
<keyword evidence="2 5" id="KW-0812">Transmembrane</keyword>
<feature type="transmembrane region" description="Helical" evidence="5">
    <location>
        <begin position="71"/>
        <end position="93"/>
    </location>
</feature>